<dbReference type="InterPro" id="IPR050179">
    <property type="entry name" value="Trans_hexapeptide_repeat"/>
</dbReference>
<dbReference type="Pfam" id="PF00132">
    <property type="entry name" value="Hexapep"/>
    <property type="match status" value="1"/>
</dbReference>
<evidence type="ECO:0000256" key="1">
    <source>
        <dbReference type="ARBA" id="ARBA00022679"/>
    </source>
</evidence>
<dbReference type="PANTHER" id="PTHR43300:SF11">
    <property type="entry name" value="ACETYLTRANSFERASE RV3034C-RELATED"/>
    <property type="match status" value="1"/>
</dbReference>
<name>A0AAU8JID6_9CYAN</name>
<dbReference type="GO" id="GO:0043886">
    <property type="term" value="F:structural constituent of carboxysome shell"/>
    <property type="evidence" value="ECO:0007669"/>
    <property type="project" value="UniProtKB-ARBA"/>
</dbReference>
<dbReference type="Gene3D" id="2.160.10.10">
    <property type="entry name" value="Hexapeptide repeat proteins"/>
    <property type="match status" value="1"/>
</dbReference>
<sequence length="60" mass="6143">MPESLPDKGDTVIGNDVWIGYGATLMPGVQVGDGAIIGAKSVVTRSVSPYSLLGKNPAKN</sequence>
<dbReference type="InterPro" id="IPR011004">
    <property type="entry name" value="Trimer_LpxA-like_sf"/>
</dbReference>
<dbReference type="InterPro" id="IPR018357">
    <property type="entry name" value="Hexapep_transf_CS"/>
</dbReference>
<protein>
    <submittedName>
        <fullName evidence="3">DapH/DapD/GlmU-related protein</fullName>
    </submittedName>
</protein>
<dbReference type="GO" id="GO:0031470">
    <property type="term" value="C:carboxysome"/>
    <property type="evidence" value="ECO:0007669"/>
    <property type="project" value="UniProtKB-ARBA"/>
</dbReference>
<dbReference type="SUPFAM" id="SSF51161">
    <property type="entry name" value="Trimeric LpxA-like enzymes"/>
    <property type="match status" value="1"/>
</dbReference>
<proteinExistence type="predicted"/>
<gene>
    <name evidence="3" type="ORF">ABWT76_001124</name>
</gene>
<dbReference type="EMBL" id="CP159837">
    <property type="protein sequence ID" value="XCM38287.1"/>
    <property type="molecule type" value="Genomic_DNA"/>
</dbReference>
<accession>A0AAU8JID6</accession>
<dbReference type="PANTHER" id="PTHR43300">
    <property type="entry name" value="ACETYLTRANSFERASE"/>
    <property type="match status" value="1"/>
</dbReference>
<dbReference type="AlphaFoldDB" id="A0AAU8JID6"/>
<dbReference type="GO" id="GO:0016740">
    <property type="term" value="F:transferase activity"/>
    <property type="evidence" value="ECO:0007669"/>
    <property type="project" value="UniProtKB-KW"/>
</dbReference>
<dbReference type="PROSITE" id="PS00101">
    <property type="entry name" value="HEXAPEP_TRANSFERASES"/>
    <property type="match status" value="1"/>
</dbReference>
<keyword evidence="2" id="KW-0677">Repeat</keyword>
<organism evidence="3">
    <name type="scientific">Planktothricoides raciborskii GIHE-MW2</name>
    <dbReference type="NCBI Taxonomy" id="2792601"/>
    <lineage>
        <taxon>Bacteria</taxon>
        <taxon>Bacillati</taxon>
        <taxon>Cyanobacteriota</taxon>
        <taxon>Cyanophyceae</taxon>
        <taxon>Oscillatoriophycideae</taxon>
        <taxon>Oscillatoriales</taxon>
        <taxon>Oscillatoriaceae</taxon>
        <taxon>Planktothricoides</taxon>
    </lineage>
</organism>
<reference evidence="3" key="1">
    <citation type="submission" date="2024-07" db="EMBL/GenBank/DDBJ databases">
        <authorList>
            <person name="Kim Y.J."/>
            <person name="Jeong J.Y."/>
        </authorList>
    </citation>
    <scope>NUCLEOTIDE SEQUENCE</scope>
    <source>
        <strain evidence="3">GIHE-MW2</strain>
    </source>
</reference>
<evidence type="ECO:0000313" key="3">
    <source>
        <dbReference type="EMBL" id="XCM38287.1"/>
    </source>
</evidence>
<keyword evidence="1" id="KW-0808">Transferase</keyword>
<evidence type="ECO:0000256" key="2">
    <source>
        <dbReference type="ARBA" id="ARBA00022737"/>
    </source>
</evidence>
<dbReference type="InterPro" id="IPR001451">
    <property type="entry name" value="Hexapep"/>
</dbReference>